<dbReference type="Gene3D" id="3.40.50.720">
    <property type="entry name" value="NAD(P)-binding Rossmann-like Domain"/>
    <property type="match status" value="1"/>
</dbReference>
<dbReference type="Proteomes" id="UP000695022">
    <property type="component" value="Unplaced"/>
</dbReference>
<evidence type="ECO:0000256" key="2">
    <source>
        <dbReference type="ARBA" id="ARBA00022833"/>
    </source>
</evidence>
<evidence type="ECO:0000256" key="1">
    <source>
        <dbReference type="ARBA" id="ARBA00022771"/>
    </source>
</evidence>
<keyword evidence="5" id="KW-1185">Reference proteome</keyword>
<dbReference type="Pfam" id="PF02737">
    <property type="entry name" value="3HCDH_N"/>
    <property type="match status" value="1"/>
</dbReference>
<keyword evidence="2" id="KW-0862">Zinc</keyword>
<gene>
    <name evidence="6" type="primary">LOC106814600</name>
</gene>
<reference evidence="6" key="1">
    <citation type="submission" date="2025-08" db="UniProtKB">
        <authorList>
            <consortium name="RefSeq"/>
        </authorList>
    </citation>
    <scope>IDENTIFICATION</scope>
</reference>
<feature type="domain" description="RING-type" evidence="4">
    <location>
        <begin position="244"/>
        <end position="283"/>
    </location>
</feature>
<evidence type="ECO:0000256" key="3">
    <source>
        <dbReference type="PROSITE-ProRule" id="PRU00175"/>
    </source>
</evidence>
<dbReference type="SUPFAM" id="SSF57850">
    <property type="entry name" value="RING/U-box"/>
    <property type="match status" value="1"/>
</dbReference>
<keyword evidence="1 3" id="KW-0863">Zinc-finger</keyword>
<dbReference type="GeneID" id="106814600"/>
<dbReference type="InterPro" id="IPR006176">
    <property type="entry name" value="3-OHacyl-CoA_DH_NAD-bd"/>
</dbReference>
<sequence length="295" mass="33017">MVKVAIVGGGLLGVKIAGDLAYHGHTVKIYDRNMKTLDSIPLRIEEDKQELKDEGILVQANYTGRIVCLSQLEETVCDAEFIFEAVADDLEVKQDVFERVSHCCRATAVVATNTLALSVDSITQRMAHSERALGLRFLYPVYCISEIEVTPSTHTSAETMEKVRVFMEKMGKTLFLRSGSIPLILNIEQRESRKMAYAQSLKNQRNLAYMMVDRLVPELAHRGNILPGDPELDGGSYGGEDHDCAICMDNPRNCVLRPCHHMCTCNDCGQLLLNRRDGCPICRKEIAEVIRVFHS</sequence>
<dbReference type="PROSITE" id="PS50089">
    <property type="entry name" value="ZF_RING_2"/>
    <property type="match status" value="1"/>
</dbReference>
<dbReference type="InterPro" id="IPR013083">
    <property type="entry name" value="Znf_RING/FYVE/PHD"/>
</dbReference>
<dbReference type="PANTHER" id="PTHR48075">
    <property type="entry name" value="3-HYDROXYACYL-COA DEHYDROGENASE FAMILY PROTEIN"/>
    <property type="match status" value="1"/>
</dbReference>
<dbReference type="InterPro" id="IPR036291">
    <property type="entry name" value="NAD(P)-bd_dom_sf"/>
</dbReference>
<keyword evidence="1 3" id="KW-0479">Metal-binding</keyword>
<dbReference type="Gene3D" id="3.30.40.10">
    <property type="entry name" value="Zinc/RING finger domain, C3HC4 (zinc finger)"/>
    <property type="match status" value="1"/>
</dbReference>
<proteinExistence type="predicted"/>
<evidence type="ECO:0000313" key="5">
    <source>
        <dbReference type="Proteomes" id="UP000695022"/>
    </source>
</evidence>
<dbReference type="SUPFAM" id="SSF51735">
    <property type="entry name" value="NAD(P)-binding Rossmann-fold domains"/>
    <property type="match status" value="1"/>
</dbReference>
<dbReference type="InterPro" id="IPR001841">
    <property type="entry name" value="Znf_RING"/>
</dbReference>
<protein>
    <submittedName>
        <fullName evidence="6">Probable 3-hydroxybutyryl-CoA dehydrogenase</fullName>
    </submittedName>
</protein>
<dbReference type="PANTHER" id="PTHR48075:SF5">
    <property type="entry name" value="3-HYDROXYBUTYRYL-COA DEHYDROGENASE"/>
    <property type="match status" value="1"/>
</dbReference>
<organism evidence="5 6">
    <name type="scientific">Priapulus caudatus</name>
    <name type="common">Priapulid worm</name>
    <dbReference type="NCBI Taxonomy" id="37621"/>
    <lineage>
        <taxon>Eukaryota</taxon>
        <taxon>Metazoa</taxon>
        <taxon>Ecdysozoa</taxon>
        <taxon>Scalidophora</taxon>
        <taxon>Priapulida</taxon>
        <taxon>Priapulimorpha</taxon>
        <taxon>Priapulimorphida</taxon>
        <taxon>Priapulidae</taxon>
        <taxon>Priapulus</taxon>
    </lineage>
</organism>
<evidence type="ECO:0000259" key="4">
    <source>
        <dbReference type="PROSITE" id="PS50089"/>
    </source>
</evidence>
<name>A0ABM1EQF4_PRICU</name>
<dbReference type="Pfam" id="PF13920">
    <property type="entry name" value="zf-C3HC4_3"/>
    <property type="match status" value="1"/>
</dbReference>
<accession>A0ABM1EQF4</accession>
<dbReference type="RefSeq" id="XP_014674425.1">
    <property type="nucleotide sequence ID" value="XM_014818939.1"/>
</dbReference>
<evidence type="ECO:0000313" key="6">
    <source>
        <dbReference type="RefSeq" id="XP_014674425.1"/>
    </source>
</evidence>